<protein>
    <recommendedName>
        <fullName evidence="5">Glucose-6-phosphate isomerase</fullName>
    </recommendedName>
</protein>
<keyword evidence="3" id="KW-0413">Isomerase</keyword>
<dbReference type="InterPro" id="IPR001672">
    <property type="entry name" value="G6P_Isomerase"/>
</dbReference>
<comment type="caution">
    <text evidence="4">The sequence shown here is derived from an EMBL/GenBank/DDBJ whole genome shotgun (WGS) entry which is preliminary data.</text>
</comment>
<dbReference type="GO" id="GO:0005829">
    <property type="term" value="C:cytosol"/>
    <property type="evidence" value="ECO:0007669"/>
    <property type="project" value="TreeGrafter"/>
</dbReference>
<dbReference type="GO" id="GO:0097367">
    <property type="term" value="F:carbohydrate derivative binding"/>
    <property type="evidence" value="ECO:0007669"/>
    <property type="project" value="InterPro"/>
</dbReference>
<keyword evidence="1" id="KW-0312">Gluconeogenesis</keyword>
<dbReference type="Gene3D" id="3.40.50.10490">
    <property type="entry name" value="Glucose-6-phosphate isomerase like protein, domain 1"/>
    <property type="match status" value="1"/>
</dbReference>
<dbReference type="GO" id="GO:0051156">
    <property type="term" value="P:glucose 6-phosphate metabolic process"/>
    <property type="evidence" value="ECO:0007669"/>
    <property type="project" value="TreeGrafter"/>
</dbReference>
<dbReference type="SUPFAM" id="SSF53697">
    <property type="entry name" value="SIS domain"/>
    <property type="match status" value="1"/>
</dbReference>
<dbReference type="PANTHER" id="PTHR11469">
    <property type="entry name" value="GLUCOSE-6-PHOSPHATE ISOMERASE"/>
    <property type="match status" value="1"/>
</dbReference>
<sequence>MNPMQLWERYRRYLCVCESIGLSVDVSRMRFDEGFFDKMAPAMDRAFDAMEALEAGAIANPDENRRVGHYWLRAPDLAPELALRDEIAQTLERIKAFAADVHAGRIRGPAAGSSDGFANLLLLGIGGSALG</sequence>
<name>X0X1G0_9ZZZZ</name>
<dbReference type="AlphaFoldDB" id="X0X1G0"/>
<reference evidence="4" key="1">
    <citation type="journal article" date="2014" name="Front. Microbiol.">
        <title>High frequency of phylogenetically diverse reductive dehalogenase-homologous genes in deep subseafloor sedimentary metagenomes.</title>
        <authorList>
            <person name="Kawai M."/>
            <person name="Futagami T."/>
            <person name="Toyoda A."/>
            <person name="Takaki Y."/>
            <person name="Nishi S."/>
            <person name="Hori S."/>
            <person name="Arai W."/>
            <person name="Tsubouchi T."/>
            <person name="Morono Y."/>
            <person name="Uchiyama I."/>
            <person name="Ito T."/>
            <person name="Fujiyama A."/>
            <person name="Inagaki F."/>
            <person name="Takami H."/>
        </authorList>
    </citation>
    <scope>NUCLEOTIDE SEQUENCE</scope>
    <source>
        <strain evidence="4">Expedition CK06-06</strain>
    </source>
</reference>
<proteinExistence type="predicted"/>
<dbReference type="GO" id="GO:0004347">
    <property type="term" value="F:glucose-6-phosphate isomerase activity"/>
    <property type="evidence" value="ECO:0007669"/>
    <property type="project" value="InterPro"/>
</dbReference>
<evidence type="ECO:0000256" key="3">
    <source>
        <dbReference type="ARBA" id="ARBA00023235"/>
    </source>
</evidence>
<dbReference type="Pfam" id="PF00342">
    <property type="entry name" value="PGI"/>
    <property type="match status" value="1"/>
</dbReference>
<gene>
    <name evidence="4" type="ORF">S01H1_67220</name>
</gene>
<dbReference type="InterPro" id="IPR046348">
    <property type="entry name" value="SIS_dom_sf"/>
</dbReference>
<dbReference type="GO" id="GO:0006094">
    <property type="term" value="P:gluconeogenesis"/>
    <property type="evidence" value="ECO:0007669"/>
    <property type="project" value="UniProtKB-KW"/>
</dbReference>
<dbReference type="GO" id="GO:0006096">
    <property type="term" value="P:glycolytic process"/>
    <property type="evidence" value="ECO:0007669"/>
    <property type="project" value="UniProtKB-KW"/>
</dbReference>
<evidence type="ECO:0000256" key="1">
    <source>
        <dbReference type="ARBA" id="ARBA00022432"/>
    </source>
</evidence>
<keyword evidence="2" id="KW-0324">Glycolysis</keyword>
<feature type="non-terminal residue" evidence="4">
    <location>
        <position position="131"/>
    </location>
</feature>
<dbReference type="PANTHER" id="PTHR11469:SF1">
    <property type="entry name" value="GLUCOSE-6-PHOSPHATE ISOMERASE"/>
    <property type="match status" value="1"/>
</dbReference>
<evidence type="ECO:0008006" key="5">
    <source>
        <dbReference type="Google" id="ProtNLM"/>
    </source>
</evidence>
<accession>X0X1G0</accession>
<organism evidence="4">
    <name type="scientific">marine sediment metagenome</name>
    <dbReference type="NCBI Taxonomy" id="412755"/>
    <lineage>
        <taxon>unclassified sequences</taxon>
        <taxon>metagenomes</taxon>
        <taxon>ecological metagenomes</taxon>
    </lineage>
</organism>
<evidence type="ECO:0000313" key="4">
    <source>
        <dbReference type="EMBL" id="GAG36855.1"/>
    </source>
</evidence>
<dbReference type="EMBL" id="BARS01044501">
    <property type="protein sequence ID" value="GAG36855.1"/>
    <property type="molecule type" value="Genomic_DNA"/>
</dbReference>
<evidence type="ECO:0000256" key="2">
    <source>
        <dbReference type="ARBA" id="ARBA00023152"/>
    </source>
</evidence>
<dbReference type="PROSITE" id="PS51463">
    <property type="entry name" value="P_GLUCOSE_ISOMERASE_3"/>
    <property type="match status" value="1"/>
</dbReference>
<dbReference type="GO" id="GO:0048029">
    <property type="term" value="F:monosaccharide binding"/>
    <property type="evidence" value="ECO:0007669"/>
    <property type="project" value="TreeGrafter"/>
</dbReference>